<sequence>MKFKVLSQCTSGSRTNIRGQWYVQLPVGAITCLAVVLTGCGQVAPASSTNTTTPTTTTPSVTTTHYTIQDLGVVGTPNQPGQPFVISTDGWVSGGSAVGTALHAVLSYGQQAFDIGAPGMGGSSIAFGVNNGAFAVGEAESTSGSLTTKEDFCGYQAMGYSKTPTPCVPFLWSQGKMTALKTLGGANGVANQINSANVIAGYAENTSIDPACPAPQTYQFKPVVWSAGNVQELPTGSDPNGLAFSINEAGQVVGGSGTCAPFNYNWLFHLAPAHALLWKDGVATDLGNLGGALNNMAHGINASGQVVGGSGLAGDQTSHAFLWTAAAKMQDLGTVNDAVNNDVYSYAIGINDAGDIVGISANADFTILRGFVRQNGKLVDLNSLVSGKTPLHLLTACSINSLGEIIGLAIDPSTGATHAYLASPTA</sequence>
<dbReference type="NCBIfam" id="TIGR02913">
    <property type="entry name" value="HAF_rpt"/>
    <property type="match status" value="2"/>
</dbReference>
<name>A0A1H4RBL9_9BACT</name>
<reference evidence="2 3" key="1">
    <citation type="submission" date="2016-10" db="EMBL/GenBank/DDBJ databases">
        <authorList>
            <person name="de Groot N.N."/>
        </authorList>
    </citation>
    <scope>NUCLEOTIDE SEQUENCE [LARGE SCALE GENOMIC DNA]</scope>
    <source>
        <strain evidence="2 3">AB35.6</strain>
    </source>
</reference>
<keyword evidence="1" id="KW-0812">Transmembrane</keyword>
<evidence type="ECO:0000256" key="1">
    <source>
        <dbReference type="SAM" id="Phobius"/>
    </source>
</evidence>
<protein>
    <submittedName>
        <fullName evidence="2">Probable extracellular repeat, HAF family</fullName>
    </submittedName>
</protein>
<evidence type="ECO:0000313" key="2">
    <source>
        <dbReference type="EMBL" id="SEC29243.1"/>
    </source>
</evidence>
<dbReference type="RefSeq" id="WP_170835051.1">
    <property type="nucleotide sequence ID" value="NZ_FNSD01000001.1"/>
</dbReference>
<keyword evidence="1" id="KW-1133">Transmembrane helix</keyword>
<dbReference type="Proteomes" id="UP000182409">
    <property type="component" value="Unassembled WGS sequence"/>
</dbReference>
<gene>
    <name evidence="2" type="ORF">SAMN05443244_3108</name>
</gene>
<dbReference type="EMBL" id="FNSD01000001">
    <property type="protein sequence ID" value="SEC29243.1"/>
    <property type="molecule type" value="Genomic_DNA"/>
</dbReference>
<evidence type="ECO:0000313" key="3">
    <source>
        <dbReference type="Proteomes" id="UP000182409"/>
    </source>
</evidence>
<proteinExistence type="predicted"/>
<keyword evidence="1" id="KW-0472">Membrane</keyword>
<dbReference type="AlphaFoldDB" id="A0A1H4RBL9"/>
<dbReference type="InterPro" id="IPR014262">
    <property type="entry name" value="HAF_rpt"/>
</dbReference>
<accession>A0A1H4RBL9</accession>
<feature type="transmembrane region" description="Helical" evidence="1">
    <location>
        <begin position="21"/>
        <end position="44"/>
    </location>
</feature>
<organism evidence="2 3">
    <name type="scientific">Terriglobus roseus</name>
    <dbReference type="NCBI Taxonomy" id="392734"/>
    <lineage>
        <taxon>Bacteria</taxon>
        <taxon>Pseudomonadati</taxon>
        <taxon>Acidobacteriota</taxon>
        <taxon>Terriglobia</taxon>
        <taxon>Terriglobales</taxon>
        <taxon>Acidobacteriaceae</taxon>
        <taxon>Terriglobus</taxon>
    </lineage>
</organism>